<reference evidence="4" key="1">
    <citation type="submission" date="2017-02" db="UniProtKB">
        <authorList>
            <consortium name="WormBaseParasite"/>
        </authorList>
    </citation>
    <scope>IDENTIFICATION</scope>
</reference>
<name>A0A0N4U9H0_DRAME</name>
<dbReference type="Proteomes" id="UP000038040">
    <property type="component" value="Unplaced"/>
</dbReference>
<accession>A0A0N4U9H0</accession>
<sequence length="100" mass="11624">MANESGEYYEVMPLTTLRYILRIRRADKISQDRIHLRSNTICINNVITECCLRWLGHVLRPSPQELLHIPLLAKPCDGWCQKRGGPIKIRTDTVRKVLKV</sequence>
<organism evidence="2 4">
    <name type="scientific">Dracunculus medinensis</name>
    <name type="common">Guinea worm</name>
    <dbReference type="NCBI Taxonomy" id="318479"/>
    <lineage>
        <taxon>Eukaryota</taxon>
        <taxon>Metazoa</taxon>
        <taxon>Ecdysozoa</taxon>
        <taxon>Nematoda</taxon>
        <taxon>Chromadorea</taxon>
        <taxon>Rhabditida</taxon>
        <taxon>Spirurina</taxon>
        <taxon>Dracunculoidea</taxon>
        <taxon>Dracunculidae</taxon>
        <taxon>Dracunculus</taxon>
    </lineage>
</organism>
<evidence type="ECO:0000313" key="3">
    <source>
        <dbReference type="Proteomes" id="UP000274756"/>
    </source>
</evidence>
<dbReference type="WBParaSite" id="DME_0000373801-mRNA-1">
    <property type="protein sequence ID" value="DME_0000373801-mRNA-1"/>
    <property type="gene ID" value="DME_0000373801"/>
</dbReference>
<dbReference type="OrthoDB" id="424543at2759"/>
<evidence type="ECO:0000313" key="1">
    <source>
        <dbReference type="EMBL" id="VDN57770.1"/>
    </source>
</evidence>
<proteinExistence type="predicted"/>
<keyword evidence="3" id="KW-1185">Reference proteome</keyword>
<dbReference type="Proteomes" id="UP000274756">
    <property type="component" value="Unassembled WGS sequence"/>
</dbReference>
<reference evidence="1 3" key="2">
    <citation type="submission" date="2018-11" db="EMBL/GenBank/DDBJ databases">
        <authorList>
            <consortium name="Pathogen Informatics"/>
        </authorList>
    </citation>
    <scope>NUCLEOTIDE SEQUENCE [LARGE SCALE GENOMIC DNA]</scope>
</reference>
<protein>
    <submittedName>
        <fullName evidence="4">DDE Tnp4 domain-containing protein</fullName>
    </submittedName>
</protein>
<gene>
    <name evidence="1" type="ORF">DME_LOCUS7743</name>
</gene>
<dbReference type="EMBL" id="UYYG01001162">
    <property type="protein sequence ID" value="VDN57770.1"/>
    <property type="molecule type" value="Genomic_DNA"/>
</dbReference>
<dbReference type="AlphaFoldDB" id="A0A0N4U9H0"/>
<evidence type="ECO:0000313" key="4">
    <source>
        <dbReference type="WBParaSite" id="DME_0000373801-mRNA-1"/>
    </source>
</evidence>
<evidence type="ECO:0000313" key="2">
    <source>
        <dbReference type="Proteomes" id="UP000038040"/>
    </source>
</evidence>